<sequence length="326" mass="38729">MTFPLTEHREWWIRDSSKLDDYLACRRRFFFSHILGWRSDQPAHDLHFGNAWHVAREHMLIHGYEDVKGAFLAFMQFYREEFPQETDDIYRPKDPTGVAMALNNFADNEERQRDLIDNEVLYTEISGTVPVDETRVLHYRMDSIMRRKEDGKIFSWDHKSAKRFGRPWSEKFHLCIQNGTYTHCLYCMFSIADVLGVEFCGTCFEYLKRGSAQRPAGYHTSFLRVPAFKTPEQMNTWLWNIVDLLDDLDREMDRLSECQESDTVLMAFPMNTTSCTDYWGCPFHDYCMSWSNPLQRCDEPPLGFKVEFWDPSTMKTTNKKDLEWNK</sequence>
<dbReference type="EMBL" id="MT141410">
    <property type="protein sequence ID" value="QJA60473.1"/>
    <property type="molecule type" value="Genomic_DNA"/>
</dbReference>
<evidence type="ECO:0000313" key="2">
    <source>
        <dbReference type="EMBL" id="QJA60473.1"/>
    </source>
</evidence>
<dbReference type="Pfam" id="PF12705">
    <property type="entry name" value="PDDEXK_1"/>
    <property type="match status" value="1"/>
</dbReference>
<protein>
    <submittedName>
        <fullName evidence="2">Putative PD-(D/E)XK nuclease superfamily protein</fullName>
    </submittedName>
</protein>
<reference evidence="2" key="1">
    <citation type="submission" date="2020-03" db="EMBL/GenBank/DDBJ databases">
        <title>The deep terrestrial virosphere.</title>
        <authorList>
            <person name="Holmfeldt K."/>
            <person name="Nilsson E."/>
            <person name="Simone D."/>
            <person name="Lopez-Fernandez M."/>
            <person name="Wu X."/>
            <person name="de Brujin I."/>
            <person name="Lundin D."/>
            <person name="Andersson A."/>
            <person name="Bertilsson S."/>
            <person name="Dopson M."/>
        </authorList>
    </citation>
    <scope>NUCLEOTIDE SEQUENCE</scope>
    <source>
        <strain evidence="2">MM415B01114</strain>
    </source>
</reference>
<feature type="domain" description="PD-(D/E)XK endonuclease-like" evidence="1">
    <location>
        <begin position="17"/>
        <end position="188"/>
    </location>
</feature>
<proteinExistence type="predicted"/>
<dbReference type="AlphaFoldDB" id="A0A6M3ISP1"/>
<gene>
    <name evidence="2" type="ORF">MM415B01114_0023</name>
</gene>
<organism evidence="2">
    <name type="scientific">viral metagenome</name>
    <dbReference type="NCBI Taxonomy" id="1070528"/>
    <lineage>
        <taxon>unclassified sequences</taxon>
        <taxon>metagenomes</taxon>
        <taxon>organismal metagenomes</taxon>
    </lineage>
</organism>
<dbReference type="InterPro" id="IPR038726">
    <property type="entry name" value="PDDEXK_AddAB-type"/>
</dbReference>
<evidence type="ECO:0000259" key="1">
    <source>
        <dbReference type="Pfam" id="PF12705"/>
    </source>
</evidence>
<accession>A0A6M3ISP1</accession>
<name>A0A6M3ISP1_9ZZZZ</name>